<dbReference type="PANTHER" id="PTHR37809:SF1">
    <property type="entry name" value="RIBOSOMAL PROTEIN S12 METHYLTHIOTRANSFERASE ACCESSORY FACTOR YCAO"/>
    <property type="match status" value="1"/>
</dbReference>
<dbReference type="Pfam" id="PF02624">
    <property type="entry name" value="YcaO"/>
    <property type="match status" value="1"/>
</dbReference>
<dbReference type="Proteomes" id="UP000244898">
    <property type="component" value="Unassembled WGS sequence"/>
</dbReference>
<dbReference type="RefSeq" id="WP_165821381.1">
    <property type="nucleotide sequence ID" value="NZ_ONZG01000003.1"/>
</dbReference>
<evidence type="ECO:0000259" key="1">
    <source>
        <dbReference type="PROSITE" id="PS51664"/>
    </source>
</evidence>
<accession>A0A2R8C5N7</accession>
<gene>
    <name evidence="2" type="ORF">TRM7615_01228</name>
</gene>
<dbReference type="InterPro" id="IPR003776">
    <property type="entry name" value="YcaO-like_dom"/>
</dbReference>
<dbReference type="PANTHER" id="PTHR37809">
    <property type="entry name" value="RIBOSOMAL PROTEIN S12 METHYLTHIOTRANSFERASE ACCESSORY FACTOR YCAO"/>
    <property type="match status" value="1"/>
</dbReference>
<evidence type="ECO:0000313" key="2">
    <source>
        <dbReference type="EMBL" id="SPJ27737.1"/>
    </source>
</evidence>
<feature type="domain" description="YcaO" evidence="1">
    <location>
        <begin position="69"/>
        <end position="424"/>
    </location>
</feature>
<reference evidence="3" key="1">
    <citation type="submission" date="2018-03" db="EMBL/GenBank/DDBJ databases">
        <authorList>
            <person name="Rodrigo-Torres L."/>
            <person name="Arahal R. D."/>
            <person name="Lucena T."/>
        </authorList>
    </citation>
    <scope>NUCLEOTIDE SEQUENCE [LARGE SCALE GENOMIC DNA]</scope>
    <source>
        <strain evidence="3">CECT 7615</strain>
    </source>
</reference>
<keyword evidence="3" id="KW-1185">Reference proteome</keyword>
<dbReference type="Gene3D" id="3.30.40.250">
    <property type="match status" value="1"/>
</dbReference>
<dbReference type="EMBL" id="ONZG01000003">
    <property type="protein sequence ID" value="SPJ27737.1"/>
    <property type="molecule type" value="Genomic_DNA"/>
</dbReference>
<proteinExistence type="predicted"/>
<protein>
    <recommendedName>
        <fullName evidence="1">YcaO domain-containing protein</fullName>
    </recommendedName>
</protein>
<dbReference type="Gene3D" id="3.30.1330.230">
    <property type="match status" value="1"/>
</dbReference>
<name>A0A2R8C5N7_9RHOB</name>
<evidence type="ECO:0000313" key="3">
    <source>
        <dbReference type="Proteomes" id="UP000244898"/>
    </source>
</evidence>
<sequence length="424" mass="45884">MIDEPVQNCEDVRPDQWRLGPYEAFFDVVSMPSATPVHICAALPNARALQRWPSFPSAAMPASGRAANGCGLTEATSRRSAIGEAVELLKSCVWGDELLIRAAAKDIQAQAIPPEELLGFSSAQIKARDQENQRFAGQDWITKASADDTPLEWIEAEDAKTGNRLLVPADVVLIGRREAGDTAAVAVADSNGCACGSSEEAAKHAALLELIERDAVGRWWYAQRRRPCLDPGILGASSELRDHLEARSRLFRMFHITSDLEVPVVAAASYEPDGAVVALGFAAKPSLPEAALAATIEMLATETSLPPWRDVDDDVAAKIWVDQVNAFELPAFSNKAPEGPSFQTDQASWTLDDCVAALLSKNCRLLFVDLSRGDNLAPVFRALSPELCHIRPRLGKARLYAPDARDLGPPQVPVGGDISWPILY</sequence>
<organism evidence="2 3">
    <name type="scientific">Falsiruegeria mediterranea M17</name>
    <dbReference type="NCBI Taxonomy" id="1200281"/>
    <lineage>
        <taxon>Bacteria</taxon>
        <taxon>Pseudomonadati</taxon>
        <taxon>Pseudomonadota</taxon>
        <taxon>Alphaproteobacteria</taxon>
        <taxon>Rhodobacterales</taxon>
        <taxon>Roseobacteraceae</taxon>
        <taxon>Falsiruegeria</taxon>
    </lineage>
</organism>
<dbReference type="AlphaFoldDB" id="A0A2R8C5N7"/>
<dbReference type="Gene3D" id="3.30.160.660">
    <property type="match status" value="1"/>
</dbReference>
<dbReference type="PROSITE" id="PS51664">
    <property type="entry name" value="YCAO"/>
    <property type="match status" value="1"/>
</dbReference>